<proteinExistence type="predicted"/>
<keyword evidence="2" id="KW-1185">Reference proteome</keyword>
<sequence>MSSCGNPQSTDADELMPRRLKFGRSRVCVRCRENPGNIVIRHAVYCRDCFSPLVTMKFRKALQPAINASAGTSKRPRLKAEGNLLMAFSGGLGSSVLLDIIHSTYFSGQPPVDEDGNPVGGKKHPRNASVWPSASVCYVEVCSAFPGMRDRTEEVRGAVEQYPSFEFVPLRVEDAFDKSWWEQVGGAPSAFQLSVDLGIGNLSLASASSTPPDLTPVESMRTYLASLPTPTAVSSAIQNLVRMLTLHAARSRGASHLLLGTSLTSLSIGLISSISQGGGYATREELQEEWTPSGFGSTETSRPISIVRPLRDVTMKECAAYAWWNDIKIVGRDKSARAIQGIANLTKDFIVGLEKDYPSTVSTIARTCAKLAPKDAPNGNCILCQRPVQHGIQEWKSRISIRSYADAKLALAAHTHPSSQCDPPAQPLDPMPSLTPRLCYSCHTTLTSRSSRGLKTTGHLPAPLPVWSKQSGQSEMRDAIADYLLDG</sequence>
<dbReference type="EMBL" id="MU266401">
    <property type="protein sequence ID" value="KAH7925493.1"/>
    <property type="molecule type" value="Genomic_DNA"/>
</dbReference>
<comment type="caution">
    <text evidence="1">The sequence shown here is derived from an EMBL/GenBank/DDBJ whole genome shotgun (WGS) entry which is preliminary data.</text>
</comment>
<gene>
    <name evidence="1" type="ORF">BV22DRAFT_1104929</name>
</gene>
<dbReference type="Proteomes" id="UP000790709">
    <property type="component" value="Unassembled WGS sequence"/>
</dbReference>
<evidence type="ECO:0000313" key="2">
    <source>
        <dbReference type="Proteomes" id="UP000790709"/>
    </source>
</evidence>
<accession>A0ACB8BLQ5</accession>
<organism evidence="1 2">
    <name type="scientific">Leucogyrophana mollusca</name>
    <dbReference type="NCBI Taxonomy" id="85980"/>
    <lineage>
        <taxon>Eukaryota</taxon>
        <taxon>Fungi</taxon>
        <taxon>Dikarya</taxon>
        <taxon>Basidiomycota</taxon>
        <taxon>Agaricomycotina</taxon>
        <taxon>Agaricomycetes</taxon>
        <taxon>Agaricomycetidae</taxon>
        <taxon>Boletales</taxon>
        <taxon>Boletales incertae sedis</taxon>
        <taxon>Leucogyrophana</taxon>
    </lineage>
</organism>
<reference evidence="1" key="1">
    <citation type="journal article" date="2021" name="New Phytol.">
        <title>Evolutionary innovations through gain and loss of genes in the ectomycorrhizal Boletales.</title>
        <authorList>
            <person name="Wu G."/>
            <person name="Miyauchi S."/>
            <person name="Morin E."/>
            <person name="Kuo A."/>
            <person name="Drula E."/>
            <person name="Varga T."/>
            <person name="Kohler A."/>
            <person name="Feng B."/>
            <person name="Cao Y."/>
            <person name="Lipzen A."/>
            <person name="Daum C."/>
            <person name="Hundley H."/>
            <person name="Pangilinan J."/>
            <person name="Johnson J."/>
            <person name="Barry K."/>
            <person name="LaButti K."/>
            <person name="Ng V."/>
            <person name="Ahrendt S."/>
            <person name="Min B."/>
            <person name="Choi I.G."/>
            <person name="Park H."/>
            <person name="Plett J.M."/>
            <person name="Magnuson J."/>
            <person name="Spatafora J.W."/>
            <person name="Nagy L.G."/>
            <person name="Henrissat B."/>
            <person name="Grigoriev I.V."/>
            <person name="Yang Z.L."/>
            <person name="Xu J."/>
            <person name="Martin F.M."/>
        </authorList>
    </citation>
    <scope>NUCLEOTIDE SEQUENCE</scope>
    <source>
        <strain evidence="1">KUC20120723A-06</strain>
    </source>
</reference>
<evidence type="ECO:0000313" key="1">
    <source>
        <dbReference type="EMBL" id="KAH7925493.1"/>
    </source>
</evidence>
<protein>
    <submittedName>
        <fullName evidence="1">Uncharacterized protein</fullName>
    </submittedName>
</protein>
<name>A0ACB8BLQ5_9AGAM</name>